<dbReference type="EMBL" id="PGCK01000004">
    <property type="protein sequence ID" value="MCD1294520.1"/>
    <property type="molecule type" value="Genomic_DNA"/>
</dbReference>
<dbReference type="AlphaFoldDB" id="A0AAP2REE1"/>
<dbReference type="GO" id="GO:0035435">
    <property type="term" value="P:phosphate ion transmembrane transport"/>
    <property type="evidence" value="ECO:0007669"/>
    <property type="project" value="InterPro"/>
</dbReference>
<keyword evidence="6" id="KW-1185">Reference proteome</keyword>
<dbReference type="InterPro" id="IPR005670">
    <property type="entry name" value="PstB-like"/>
</dbReference>
<dbReference type="RefSeq" id="WP_230741354.1">
    <property type="nucleotide sequence ID" value="NZ_PGCK01000004.1"/>
</dbReference>
<keyword evidence="2" id="KW-0547">Nucleotide-binding</keyword>
<evidence type="ECO:0000256" key="1">
    <source>
        <dbReference type="ARBA" id="ARBA00022448"/>
    </source>
</evidence>
<dbReference type="InterPro" id="IPR003593">
    <property type="entry name" value="AAA+_ATPase"/>
</dbReference>
<comment type="caution">
    <text evidence="5">The sequence shown here is derived from an EMBL/GenBank/DDBJ whole genome shotgun (WGS) entry which is preliminary data.</text>
</comment>
<dbReference type="InterPro" id="IPR003439">
    <property type="entry name" value="ABC_transporter-like_ATP-bd"/>
</dbReference>
<evidence type="ECO:0000313" key="5">
    <source>
        <dbReference type="EMBL" id="MCD1294520.1"/>
    </source>
</evidence>
<evidence type="ECO:0000256" key="2">
    <source>
        <dbReference type="ARBA" id="ARBA00022741"/>
    </source>
</evidence>
<dbReference type="GO" id="GO:0016887">
    <property type="term" value="F:ATP hydrolysis activity"/>
    <property type="evidence" value="ECO:0007669"/>
    <property type="project" value="InterPro"/>
</dbReference>
<dbReference type="SMART" id="SM00382">
    <property type="entry name" value="AAA"/>
    <property type="match status" value="1"/>
</dbReference>
<keyword evidence="1" id="KW-0813">Transport</keyword>
<evidence type="ECO:0000259" key="4">
    <source>
        <dbReference type="PROSITE" id="PS50893"/>
    </source>
</evidence>
<dbReference type="GO" id="GO:0016020">
    <property type="term" value="C:membrane"/>
    <property type="evidence" value="ECO:0007669"/>
    <property type="project" value="InterPro"/>
</dbReference>
<dbReference type="PANTHER" id="PTHR43423:SF1">
    <property type="entry name" value="ABC TRANSPORTER I FAMILY MEMBER 17"/>
    <property type="match status" value="1"/>
</dbReference>
<accession>A0AAP2REE1</accession>
<dbReference type="Gene3D" id="3.40.50.300">
    <property type="entry name" value="P-loop containing nucleotide triphosphate hydrolases"/>
    <property type="match status" value="1"/>
</dbReference>
<dbReference type="Pfam" id="PF00005">
    <property type="entry name" value="ABC_tran"/>
    <property type="match status" value="1"/>
</dbReference>
<evidence type="ECO:0000256" key="3">
    <source>
        <dbReference type="ARBA" id="ARBA00022840"/>
    </source>
</evidence>
<organism evidence="5 6">
    <name type="scientific">Methanooceanicella nereidis</name>
    <dbReference type="NCBI Taxonomy" id="2052831"/>
    <lineage>
        <taxon>Archaea</taxon>
        <taxon>Methanobacteriati</taxon>
        <taxon>Methanobacteriota</taxon>
        <taxon>Stenosarchaea group</taxon>
        <taxon>Methanomicrobia</taxon>
        <taxon>Methanocellales</taxon>
        <taxon>Methanocellaceae</taxon>
        <taxon>Methanooceanicella</taxon>
    </lineage>
</organism>
<proteinExistence type="predicted"/>
<dbReference type="CDD" id="cd03260">
    <property type="entry name" value="ABC_PstB_phosphate_transporter"/>
    <property type="match status" value="1"/>
</dbReference>
<dbReference type="PROSITE" id="PS50893">
    <property type="entry name" value="ABC_TRANSPORTER_2"/>
    <property type="match status" value="1"/>
</dbReference>
<keyword evidence="3 5" id="KW-0067">ATP-binding</keyword>
<dbReference type="Proteomes" id="UP001320159">
    <property type="component" value="Unassembled WGS sequence"/>
</dbReference>
<dbReference type="PANTHER" id="PTHR43423">
    <property type="entry name" value="ABC TRANSPORTER I FAMILY MEMBER 17"/>
    <property type="match status" value="1"/>
</dbReference>
<gene>
    <name evidence="5" type="ORF">CUJ83_05835</name>
</gene>
<dbReference type="InterPro" id="IPR017871">
    <property type="entry name" value="ABC_transporter-like_CS"/>
</dbReference>
<evidence type="ECO:0000313" key="6">
    <source>
        <dbReference type="Proteomes" id="UP001320159"/>
    </source>
</evidence>
<reference evidence="5 6" key="1">
    <citation type="submission" date="2017-11" db="EMBL/GenBank/DDBJ databases">
        <title>Isolation and Characterization of Family Methanocellaceae Species from Potential Methane Hydrate Area Offshore Southwestern Taiwan.</title>
        <authorList>
            <person name="Zhang W.-L."/>
            <person name="Chen W.-C."/>
            <person name="Lai M.-C."/>
            <person name="Chen S.-C."/>
        </authorList>
    </citation>
    <scope>NUCLEOTIDE SEQUENCE [LARGE SCALE GENOMIC DNA]</scope>
    <source>
        <strain evidence="5 6">CWC-04</strain>
    </source>
</reference>
<dbReference type="GO" id="GO:0005315">
    <property type="term" value="F:phosphate transmembrane transporter activity"/>
    <property type="evidence" value="ECO:0007669"/>
    <property type="project" value="InterPro"/>
</dbReference>
<dbReference type="SUPFAM" id="SSF52540">
    <property type="entry name" value="P-loop containing nucleoside triphosphate hydrolases"/>
    <property type="match status" value="1"/>
</dbReference>
<feature type="domain" description="ABC transporter" evidence="4">
    <location>
        <begin position="4"/>
        <end position="235"/>
    </location>
</feature>
<sequence length="241" mass="26885">MSSVTVENLTRIAGDRAILNNVNLKIDSGDIMAVIGPSGAGKTTLLRLINMLDIPDRGKVYIDGKDVWSGHIMETRMSMSMVFQKPIVFSMNVYDNIAYGLKLRHESKSKIEKRIKDVMELLDLSGKERQYAKDLSGGEAQRVAFARAYVLKPRILLLDEPTASLDPLNVAIIEKAVNDVNEKFGTTVIIVTHNLHQAKRLANKATFLYEGNLVETGSIEDIFNNPRDKRTKAFVTGDMVF</sequence>
<name>A0AAP2REE1_9EURY</name>
<protein>
    <submittedName>
        <fullName evidence="5">Phosphate ABC transporter ATP-binding protein</fullName>
    </submittedName>
</protein>
<dbReference type="InterPro" id="IPR027417">
    <property type="entry name" value="P-loop_NTPase"/>
</dbReference>
<dbReference type="GO" id="GO:0005524">
    <property type="term" value="F:ATP binding"/>
    <property type="evidence" value="ECO:0007669"/>
    <property type="project" value="UniProtKB-KW"/>
</dbReference>
<dbReference type="PROSITE" id="PS00211">
    <property type="entry name" value="ABC_TRANSPORTER_1"/>
    <property type="match status" value="1"/>
</dbReference>